<dbReference type="InterPro" id="IPR005999">
    <property type="entry name" value="Glycerol_kin"/>
</dbReference>
<reference evidence="15 16" key="1">
    <citation type="submission" date="2016-12" db="EMBL/GenBank/DDBJ databases">
        <title>The genomes of Aspergillus section Nigri reveals drivers in fungal speciation.</title>
        <authorList>
            <consortium name="DOE Joint Genome Institute"/>
            <person name="Vesth T.C."/>
            <person name="Nybo J."/>
            <person name="Theobald S."/>
            <person name="Brandl J."/>
            <person name="Frisvad J.C."/>
            <person name="Nielsen K.F."/>
            <person name="Lyhne E.K."/>
            <person name="Kogle M.E."/>
            <person name="Kuo A."/>
            <person name="Riley R."/>
            <person name="Clum A."/>
            <person name="Nolan M."/>
            <person name="Lipzen A."/>
            <person name="Salamov A."/>
            <person name="Henrissat B."/>
            <person name="Wiebenga A."/>
            <person name="De Vries R.P."/>
            <person name="Grigoriev I.V."/>
            <person name="Mortensen U.H."/>
            <person name="Andersen M.R."/>
            <person name="Baker S.E."/>
        </authorList>
    </citation>
    <scope>NUCLEOTIDE SEQUENCE [LARGE SCALE GENOMIC DNA]</scope>
    <source>
        <strain evidence="15 16">JOP 1030-1</strain>
    </source>
</reference>
<proteinExistence type="inferred from homology"/>
<dbReference type="STRING" id="1450539.A0A318ZD79"/>
<dbReference type="OrthoDB" id="5422795at2759"/>
<dbReference type="NCBIfam" id="NF000756">
    <property type="entry name" value="PRK00047.1"/>
    <property type="match status" value="1"/>
</dbReference>
<dbReference type="CDD" id="cd07792">
    <property type="entry name" value="ASKHA_NBD_FGGY_GK1-3-like"/>
    <property type="match status" value="1"/>
</dbReference>
<dbReference type="FunFam" id="3.30.420.40:FF:000086">
    <property type="entry name" value="Glycerol kinase"/>
    <property type="match status" value="1"/>
</dbReference>
<gene>
    <name evidence="15" type="ORF">BP01DRAFT_169679</name>
</gene>
<evidence type="ECO:0000256" key="2">
    <source>
        <dbReference type="ARBA" id="ARBA00005190"/>
    </source>
</evidence>
<dbReference type="GO" id="GO:0046167">
    <property type="term" value="P:glycerol-3-phosphate biosynthetic process"/>
    <property type="evidence" value="ECO:0007669"/>
    <property type="project" value="TreeGrafter"/>
</dbReference>
<keyword evidence="16" id="KW-1185">Reference proteome</keyword>
<dbReference type="RefSeq" id="XP_025427452.1">
    <property type="nucleotide sequence ID" value="XM_025570765.1"/>
</dbReference>
<keyword evidence="9" id="KW-0067">ATP-binding</keyword>
<keyword evidence="6" id="KW-0547">Nucleotide-binding</keyword>
<comment type="similarity">
    <text evidence="3 11">Belongs to the FGGY kinase family.</text>
</comment>
<evidence type="ECO:0000256" key="5">
    <source>
        <dbReference type="ARBA" id="ARBA00022679"/>
    </source>
</evidence>
<evidence type="ECO:0000256" key="10">
    <source>
        <dbReference type="ARBA" id="ARBA00043149"/>
    </source>
</evidence>
<keyword evidence="5 11" id="KW-0808">Transferase</keyword>
<evidence type="ECO:0000259" key="13">
    <source>
        <dbReference type="Pfam" id="PF00370"/>
    </source>
</evidence>
<evidence type="ECO:0000256" key="8">
    <source>
        <dbReference type="ARBA" id="ARBA00022798"/>
    </source>
</evidence>
<dbReference type="GO" id="GO:0005524">
    <property type="term" value="F:ATP binding"/>
    <property type="evidence" value="ECO:0007669"/>
    <property type="project" value="UniProtKB-KW"/>
</dbReference>
<dbReference type="InterPro" id="IPR042018">
    <property type="entry name" value="GK1-3_metazoan-type"/>
</dbReference>
<organism evidence="15 16">
    <name type="scientific">Aspergillus saccharolyticus JOP 1030-1</name>
    <dbReference type="NCBI Taxonomy" id="1450539"/>
    <lineage>
        <taxon>Eukaryota</taxon>
        <taxon>Fungi</taxon>
        <taxon>Dikarya</taxon>
        <taxon>Ascomycota</taxon>
        <taxon>Pezizomycotina</taxon>
        <taxon>Eurotiomycetes</taxon>
        <taxon>Eurotiomycetidae</taxon>
        <taxon>Eurotiales</taxon>
        <taxon>Aspergillaceae</taxon>
        <taxon>Aspergillus</taxon>
        <taxon>Aspergillus subgen. Circumdati</taxon>
    </lineage>
</organism>
<accession>A0A318ZD79</accession>
<evidence type="ECO:0000256" key="7">
    <source>
        <dbReference type="ARBA" id="ARBA00022777"/>
    </source>
</evidence>
<dbReference type="PANTHER" id="PTHR10196">
    <property type="entry name" value="SUGAR KINASE"/>
    <property type="match status" value="1"/>
</dbReference>
<evidence type="ECO:0000259" key="14">
    <source>
        <dbReference type="Pfam" id="PF02782"/>
    </source>
</evidence>
<evidence type="ECO:0000256" key="1">
    <source>
        <dbReference type="ARBA" id="ARBA00004496"/>
    </source>
</evidence>
<keyword evidence="8" id="KW-0319">Glycerol metabolism</keyword>
<dbReference type="GeneID" id="37071993"/>
<evidence type="ECO:0000256" key="12">
    <source>
        <dbReference type="SAM" id="MobiDB-lite"/>
    </source>
</evidence>
<dbReference type="AlphaFoldDB" id="A0A318ZD79"/>
<feature type="domain" description="Carbohydrate kinase FGGY N-terminal" evidence="13">
    <location>
        <begin position="9"/>
        <end position="261"/>
    </location>
</feature>
<dbReference type="GO" id="GO:0006641">
    <property type="term" value="P:triglyceride metabolic process"/>
    <property type="evidence" value="ECO:0007669"/>
    <property type="project" value="TreeGrafter"/>
</dbReference>
<dbReference type="FunFam" id="3.30.420.40:FF:000085">
    <property type="entry name" value="Glycerol kinase 2"/>
    <property type="match status" value="1"/>
</dbReference>
<dbReference type="Gene3D" id="3.30.420.40">
    <property type="match status" value="2"/>
</dbReference>
<dbReference type="InterPro" id="IPR018483">
    <property type="entry name" value="Carb_kinase_FGGY_CS"/>
</dbReference>
<dbReference type="Proteomes" id="UP000248349">
    <property type="component" value="Unassembled WGS sequence"/>
</dbReference>
<evidence type="ECO:0000256" key="6">
    <source>
        <dbReference type="ARBA" id="ARBA00022741"/>
    </source>
</evidence>
<feature type="domain" description="Carbohydrate kinase FGGY C-terminal" evidence="14">
    <location>
        <begin position="271"/>
        <end position="461"/>
    </location>
</feature>
<keyword evidence="7 11" id="KW-0418">Kinase</keyword>
<evidence type="ECO:0000256" key="11">
    <source>
        <dbReference type="RuleBase" id="RU003733"/>
    </source>
</evidence>
<dbReference type="Pfam" id="PF00370">
    <property type="entry name" value="FGGY_N"/>
    <property type="match status" value="1"/>
</dbReference>
<evidence type="ECO:0000313" key="16">
    <source>
        <dbReference type="Proteomes" id="UP000248349"/>
    </source>
</evidence>
<dbReference type="SUPFAM" id="SSF53067">
    <property type="entry name" value="Actin-like ATPase domain"/>
    <property type="match status" value="2"/>
</dbReference>
<evidence type="ECO:0000256" key="4">
    <source>
        <dbReference type="ARBA" id="ARBA00012099"/>
    </source>
</evidence>
<protein>
    <recommendedName>
        <fullName evidence="4">glycerol kinase</fullName>
        <ecNumber evidence="4">2.7.1.30</ecNumber>
    </recommendedName>
    <alternativeName>
        <fullName evidence="10">ATP:glycerol 3-phosphotransferase</fullName>
    </alternativeName>
</protein>
<feature type="region of interest" description="Disordered" evidence="12">
    <location>
        <begin position="512"/>
        <end position="545"/>
    </location>
</feature>
<comment type="subcellular location">
    <subcellularLocation>
        <location evidence="1">Cytoplasm</location>
    </subcellularLocation>
</comment>
<sequence>MDGPDVFVGAIDQGTTSTRFLIFNQAGEIVASHQVELTQIFPNPGWHEHDPLEIVSSVETCIDEAIAKLEAQWFSRTDVKAVGITNQRETTIVWDHETGAPLHRAIVWTDTRSQDIVMRLKQQPGASQLQSICGLPLSTYSSASKLLWMLAHCPKVREAYERGTLAFGTVDAWLVYQLNGGPQAKVFVSDPTNASRTMFMNLKTLKYDDYLLDFFGIKGRVHLPRIVPSSDATAYGSLARGALAGTPIMGCLGDQSAALVGQKGFSPGMAKNTYGTGCFLLYNVGDTPVISSHGLLATVAYHFDGKQPVYALEGSIAVAGSGIKFLQNNLEFFKDPQEVNDLASTVSDNGGCVFVTAFSGLFAPYWIDDAKGTIFGITQYIQKGHLARAILEATCFQTKAILDAMEKDSGHTLAELAVDGGMSNSDLAMQIQADLISIPVYRPKMRETTALGAAIAAGLAAGVWRNFSELRALNYGADSGGTVFEPRAEVREESARAFALWEKAVAMSRGWVGDNDNDKPGAVRHRGSMPSAGAKRGPASSEIVSGLNGADGHARLVASFEAAAAESSATADLEDAEEEDLYLELRRVEILQKLRKVRKGRKAELASL</sequence>
<dbReference type="Pfam" id="PF02782">
    <property type="entry name" value="FGGY_C"/>
    <property type="match status" value="1"/>
</dbReference>
<name>A0A318ZD79_9EURO</name>
<dbReference type="InterPro" id="IPR018484">
    <property type="entry name" value="FGGY_N"/>
</dbReference>
<comment type="pathway">
    <text evidence="2">Polyol metabolism; glycerol degradation via glycerol kinase pathway; sn-glycerol 3-phosphate from glycerol: step 1/1.</text>
</comment>
<dbReference type="GO" id="GO:0019563">
    <property type="term" value="P:glycerol catabolic process"/>
    <property type="evidence" value="ECO:0007669"/>
    <property type="project" value="UniProtKB-UniPathway"/>
</dbReference>
<evidence type="ECO:0000313" key="15">
    <source>
        <dbReference type="EMBL" id="PYH41470.1"/>
    </source>
</evidence>
<evidence type="ECO:0000256" key="9">
    <source>
        <dbReference type="ARBA" id="ARBA00022840"/>
    </source>
</evidence>
<dbReference type="EMBL" id="KZ821264">
    <property type="protein sequence ID" value="PYH41470.1"/>
    <property type="molecule type" value="Genomic_DNA"/>
</dbReference>
<dbReference type="PROSITE" id="PS00445">
    <property type="entry name" value="FGGY_KINASES_2"/>
    <property type="match status" value="1"/>
</dbReference>
<dbReference type="UniPathway" id="UPA00618">
    <property type="reaction ID" value="UER00672"/>
</dbReference>
<dbReference type="GO" id="GO:0005739">
    <property type="term" value="C:mitochondrion"/>
    <property type="evidence" value="ECO:0007669"/>
    <property type="project" value="TreeGrafter"/>
</dbReference>
<dbReference type="PANTHER" id="PTHR10196:SF75">
    <property type="entry name" value="GLYCEROL KINASE"/>
    <property type="match status" value="1"/>
</dbReference>
<dbReference type="InterPro" id="IPR043129">
    <property type="entry name" value="ATPase_NBD"/>
</dbReference>
<dbReference type="EC" id="2.7.1.30" evidence="4"/>
<dbReference type="NCBIfam" id="TIGR01311">
    <property type="entry name" value="glycerol_kin"/>
    <property type="match status" value="1"/>
</dbReference>
<dbReference type="InterPro" id="IPR018485">
    <property type="entry name" value="FGGY_C"/>
</dbReference>
<dbReference type="GO" id="GO:0004370">
    <property type="term" value="F:glycerol kinase activity"/>
    <property type="evidence" value="ECO:0007669"/>
    <property type="project" value="UniProtKB-EC"/>
</dbReference>
<evidence type="ECO:0000256" key="3">
    <source>
        <dbReference type="ARBA" id="ARBA00009156"/>
    </source>
</evidence>